<dbReference type="GO" id="GO:0030416">
    <property type="term" value="P:methylamine metabolic process"/>
    <property type="evidence" value="ECO:0007669"/>
    <property type="project" value="InterPro"/>
</dbReference>
<evidence type="ECO:0000256" key="2">
    <source>
        <dbReference type="ARBA" id="ARBA00022692"/>
    </source>
</evidence>
<keyword evidence="8" id="KW-1185">Reference proteome</keyword>
<feature type="transmembrane region" description="Helical" evidence="5">
    <location>
        <begin position="165"/>
        <end position="183"/>
    </location>
</feature>
<proteinExistence type="predicted"/>
<keyword evidence="2 5" id="KW-0812">Transmembrane</keyword>
<dbReference type="EMBL" id="QVID01000001">
    <property type="protein sequence ID" value="RFN60333.1"/>
    <property type="molecule type" value="Genomic_DNA"/>
</dbReference>
<keyword evidence="4 5" id="KW-0472">Membrane</keyword>
<evidence type="ECO:0000259" key="6">
    <source>
        <dbReference type="Pfam" id="PF07291"/>
    </source>
</evidence>
<protein>
    <submittedName>
        <fullName evidence="7">DoxX family protein</fullName>
    </submittedName>
</protein>
<organism evidence="7 8">
    <name type="scientific">Marixanthomonas ophiurae</name>
    <dbReference type="NCBI Taxonomy" id="387659"/>
    <lineage>
        <taxon>Bacteria</taxon>
        <taxon>Pseudomonadati</taxon>
        <taxon>Bacteroidota</taxon>
        <taxon>Flavobacteriia</taxon>
        <taxon>Flavobacteriales</taxon>
        <taxon>Flavobacteriaceae</taxon>
        <taxon>Marixanthomonas</taxon>
    </lineage>
</organism>
<dbReference type="AlphaFoldDB" id="A0A3E1QDW6"/>
<feature type="transmembrane region" description="Helical" evidence="5">
    <location>
        <begin position="53"/>
        <end position="72"/>
    </location>
</feature>
<dbReference type="Proteomes" id="UP000261082">
    <property type="component" value="Unassembled WGS sequence"/>
</dbReference>
<evidence type="ECO:0000313" key="8">
    <source>
        <dbReference type="Proteomes" id="UP000261082"/>
    </source>
</evidence>
<keyword evidence="3 5" id="KW-1133">Transmembrane helix</keyword>
<comment type="caution">
    <text evidence="7">The sequence shown here is derived from an EMBL/GenBank/DDBJ whole genome shotgun (WGS) entry which is preliminary data.</text>
</comment>
<evidence type="ECO:0000256" key="5">
    <source>
        <dbReference type="SAM" id="Phobius"/>
    </source>
</evidence>
<feature type="domain" description="Methylamine utilisation protein MauE" evidence="6">
    <location>
        <begin position="56"/>
        <end position="180"/>
    </location>
</feature>
<feature type="transmembrane region" description="Helical" evidence="5">
    <location>
        <begin position="123"/>
        <end position="145"/>
    </location>
</feature>
<dbReference type="Pfam" id="PF07291">
    <property type="entry name" value="MauE"/>
    <property type="match status" value="1"/>
</dbReference>
<evidence type="ECO:0000256" key="4">
    <source>
        <dbReference type="ARBA" id="ARBA00023136"/>
    </source>
</evidence>
<feature type="transmembrane region" description="Helical" evidence="5">
    <location>
        <begin position="190"/>
        <end position="211"/>
    </location>
</feature>
<evidence type="ECO:0000256" key="3">
    <source>
        <dbReference type="ARBA" id="ARBA00022989"/>
    </source>
</evidence>
<feature type="transmembrane region" description="Helical" evidence="5">
    <location>
        <begin position="92"/>
        <end position="116"/>
    </location>
</feature>
<evidence type="ECO:0000256" key="1">
    <source>
        <dbReference type="ARBA" id="ARBA00004141"/>
    </source>
</evidence>
<reference evidence="7 8" key="1">
    <citation type="journal article" date="2007" name="Int. J. Syst. Evol. Microbiol.">
        <title>Marixanthomonas ophiurae gen. nov., sp. nov., a marine bacterium of the family Flavobacteriaceae isolated from a deep-sea brittle star.</title>
        <authorList>
            <person name="Romanenko L.A."/>
            <person name="Uchino M."/>
            <person name="Frolova G.M."/>
            <person name="Mikhailov V.V."/>
        </authorList>
    </citation>
    <scope>NUCLEOTIDE SEQUENCE [LARGE SCALE GENOMIC DNA]</scope>
    <source>
        <strain evidence="7 8">KMM 3046</strain>
    </source>
</reference>
<dbReference type="GO" id="GO:0016020">
    <property type="term" value="C:membrane"/>
    <property type="evidence" value="ECO:0007669"/>
    <property type="project" value="UniProtKB-SubCell"/>
</dbReference>
<dbReference type="InterPro" id="IPR009908">
    <property type="entry name" value="Methylamine_util_MauE"/>
</dbReference>
<comment type="subcellular location">
    <subcellularLocation>
        <location evidence="1">Membrane</location>
        <topology evidence="1">Multi-pass membrane protein</topology>
    </subcellularLocation>
</comment>
<accession>A0A3E1QDW6</accession>
<evidence type="ECO:0000313" key="7">
    <source>
        <dbReference type="EMBL" id="RFN60333.1"/>
    </source>
</evidence>
<gene>
    <name evidence="7" type="ORF">DZ858_09920</name>
</gene>
<sequence length="530" mass="60867">MLFVKNPFNVKRSIVLGPEQIPIPTKRNPLCINFNVELYHIQLKDMIRIKVRYHLAVKLISFLFVILFVYAATSKLLDYKTFTLQLAQSPLLSAYAGIITWSVPGLEILIAIFLILPRYRKIGLYASFFLMVLFTTYIYIILNYADFVPCSCGGVLENLNWTQHFTLNIIFICLAIAAILMGVKTRCIKKIILIGVFAITGVGAVVLLFNLSEEKMQRNNAFLRRYIPHYIEKIHSWDLKFNSYYLAGLENGQIYLGNSTAPLKIVTLDTSLSKAENRRITLDNMELPYRAVRFKVFGTNIWVYDGTVPIILKGNTSNLNAKTIFRDPYYISELIPIDSSKTIIRVLVDKNIIGVFSENTPRIKFNSSILNDQGNGVFDTDGQLIYNRLLKKLIFTYYYRNEFIVFDPDLDIDYRGKTIDTVSRAVLNIVNLNSSNKTKLGAQSLLINAKTATDSHFLYIASPRLGKSEPEELLDVATVIDVYDLIDKSYQFSFYLYHQEGKKMSEFMIRDYKLYALMGDEIIIFKMKEN</sequence>
<name>A0A3E1QDW6_9FLAO</name>